<feature type="domain" description="Peptidase S1" evidence="4">
    <location>
        <begin position="54"/>
        <end position="294"/>
    </location>
</feature>
<dbReference type="InterPro" id="IPR018114">
    <property type="entry name" value="TRYPSIN_HIS"/>
</dbReference>
<organism evidence="5 6">
    <name type="scientific">Loxostege sticticalis</name>
    <name type="common">Beet webworm moth</name>
    <dbReference type="NCBI Taxonomy" id="481309"/>
    <lineage>
        <taxon>Eukaryota</taxon>
        <taxon>Metazoa</taxon>
        <taxon>Ecdysozoa</taxon>
        <taxon>Arthropoda</taxon>
        <taxon>Hexapoda</taxon>
        <taxon>Insecta</taxon>
        <taxon>Pterygota</taxon>
        <taxon>Neoptera</taxon>
        <taxon>Endopterygota</taxon>
        <taxon>Lepidoptera</taxon>
        <taxon>Glossata</taxon>
        <taxon>Ditrysia</taxon>
        <taxon>Pyraloidea</taxon>
        <taxon>Crambidae</taxon>
        <taxon>Pyraustinae</taxon>
        <taxon>Loxostege</taxon>
    </lineage>
</organism>
<dbReference type="InterPro" id="IPR033116">
    <property type="entry name" value="TRYPSIN_SER"/>
</dbReference>
<keyword evidence="2" id="KW-0720">Serine protease</keyword>
<accession>A0ABD0SW99</accession>
<evidence type="ECO:0000259" key="4">
    <source>
        <dbReference type="PROSITE" id="PS50240"/>
    </source>
</evidence>
<keyword evidence="1" id="KW-1015">Disulfide bond</keyword>
<protein>
    <recommendedName>
        <fullName evidence="4">Peptidase S1 domain-containing protein</fullName>
    </recommendedName>
</protein>
<dbReference type="PROSITE" id="PS00134">
    <property type="entry name" value="TRYPSIN_HIS"/>
    <property type="match status" value="1"/>
</dbReference>
<reference evidence="5 6" key="1">
    <citation type="submission" date="2024-06" db="EMBL/GenBank/DDBJ databases">
        <title>A chromosome-level genome assembly of beet webworm, Loxostege sticticalis.</title>
        <authorList>
            <person name="Zhang Y."/>
        </authorList>
    </citation>
    <scope>NUCLEOTIDE SEQUENCE [LARGE SCALE GENOMIC DNA]</scope>
    <source>
        <strain evidence="5">AQ028</strain>
        <tissue evidence="5">Male pupae</tissue>
    </source>
</reference>
<keyword evidence="2" id="KW-0378">Hydrolase</keyword>
<dbReference type="CDD" id="cd00190">
    <property type="entry name" value="Tryp_SPc"/>
    <property type="match status" value="1"/>
</dbReference>
<dbReference type="EMBL" id="JBEDNZ010000015">
    <property type="protein sequence ID" value="KAL0829187.1"/>
    <property type="molecule type" value="Genomic_DNA"/>
</dbReference>
<evidence type="ECO:0000256" key="2">
    <source>
        <dbReference type="RuleBase" id="RU363034"/>
    </source>
</evidence>
<dbReference type="InterPro" id="IPR043504">
    <property type="entry name" value="Peptidase_S1_PA_chymotrypsin"/>
</dbReference>
<keyword evidence="3" id="KW-0732">Signal</keyword>
<dbReference type="SMART" id="SM00020">
    <property type="entry name" value="Tryp_SPc"/>
    <property type="match status" value="1"/>
</dbReference>
<dbReference type="SUPFAM" id="SSF50494">
    <property type="entry name" value="Trypsin-like serine proteases"/>
    <property type="match status" value="1"/>
</dbReference>
<comment type="caution">
    <text evidence="5">The sequence shown here is derived from an EMBL/GenBank/DDBJ whole genome shotgun (WGS) entry which is preliminary data.</text>
</comment>
<dbReference type="InterPro" id="IPR001314">
    <property type="entry name" value="Peptidase_S1A"/>
</dbReference>
<feature type="signal peptide" evidence="3">
    <location>
        <begin position="1"/>
        <end position="16"/>
    </location>
</feature>
<feature type="chain" id="PRO_5044805124" description="Peptidase S1 domain-containing protein" evidence="3">
    <location>
        <begin position="17"/>
        <end position="294"/>
    </location>
</feature>
<evidence type="ECO:0000313" key="5">
    <source>
        <dbReference type="EMBL" id="KAL0829187.1"/>
    </source>
</evidence>
<dbReference type="PANTHER" id="PTHR24252:SF7">
    <property type="entry name" value="HYALIN"/>
    <property type="match status" value="1"/>
</dbReference>
<dbReference type="InterPro" id="IPR009003">
    <property type="entry name" value="Peptidase_S1_PA"/>
</dbReference>
<dbReference type="InterPro" id="IPR001254">
    <property type="entry name" value="Trypsin_dom"/>
</dbReference>
<dbReference type="GO" id="GO:0008236">
    <property type="term" value="F:serine-type peptidase activity"/>
    <property type="evidence" value="ECO:0007669"/>
    <property type="project" value="UniProtKB-KW"/>
</dbReference>
<proteinExistence type="predicted"/>
<evidence type="ECO:0000256" key="1">
    <source>
        <dbReference type="ARBA" id="ARBA00023157"/>
    </source>
</evidence>
<dbReference type="PROSITE" id="PS00135">
    <property type="entry name" value="TRYPSIN_SER"/>
    <property type="match status" value="1"/>
</dbReference>
<dbReference type="Proteomes" id="UP001549921">
    <property type="component" value="Unassembled WGS sequence"/>
</dbReference>
<evidence type="ECO:0000313" key="6">
    <source>
        <dbReference type="Proteomes" id="UP001549921"/>
    </source>
</evidence>
<dbReference type="PROSITE" id="PS50240">
    <property type="entry name" value="TRYPSIN_DOM"/>
    <property type="match status" value="1"/>
</dbReference>
<dbReference type="Pfam" id="PF00089">
    <property type="entry name" value="Trypsin"/>
    <property type="match status" value="1"/>
</dbReference>
<dbReference type="GO" id="GO:0006508">
    <property type="term" value="P:proteolysis"/>
    <property type="evidence" value="ECO:0007669"/>
    <property type="project" value="UniProtKB-KW"/>
</dbReference>
<dbReference type="AlphaFoldDB" id="A0ABD0SW99"/>
<name>A0ABD0SW99_LOXSC</name>
<keyword evidence="2" id="KW-0645">Protease</keyword>
<dbReference type="PANTHER" id="PTHR24252">
    <property type="entry name" value="ACROSIN-RELATED"/>
    <property type="match status" value="1"/>
</dbReference>
<dbReference type="Gene3D" id="2.40.10.10">
    <property type="entry name" value="Trypsin-like serine proteases"/>
    <property type="match status" value="1"/>
</dbReference>
<gene>
    <name evidence="5" type="ORF">ABMA28_004024</name>
</gene>
<sequence length="294" mass="31444">MKFLVVLLAVASLAHGKVLSVPDNHSAYGYLKNSIAEAERIRSLEEKIQAESRIVGGVPAGSGQYPYQAGILIDLVGITEGRALCGASLVSANRLISAAHCWFDGQHQHQAWRVEVVLGTVRLFTGGHRQQTSVFINHPNWFPALARNDVTVIYLANSVGFSNTIAPVSLPQGAELQETFAGSSAIASGFGLTRDGGSLEPDQVLSQIRLNVITNSVCRLGFPLVLHETNICTSGIGQVGTCQGDSGGPLVVIRGNRHVLIGVTSFGFVLGCQVNFPSAYARVTSFMDFFNRHI</sequence>
<evidence type="ECO:0000256" key="3">
    <source>
        <dbReference type="SAM" id="SignalP"/>
    </source>
</evidence>
<dbReference type="PRINTS" id="PR00722">
    <property type="entry name" value="CHYMOTRYPSIN"/>
</dbReference>